<feature type="region of interest" description="Disordered" evidence="1">
    <location>
        <begin position="92"/>
        <end position="115"/>
    </location>
</feature>
<proteinExistence type="predicted"/>
<keyword evidence="2" id="KW-1185">Reference proteome</keyword>
<dbReference type="KEGG" id="pgri:PgNI_06320"/>
<name>A0A6P8B3Q8_PYRGI</name>
<evidence type="ECO:0000313" key="2">
    <source>
        <dbReference type="Proteomes" id="UP000515153"/>
    </source>
</evidence>
<sequence>MMPKITRTICTFPGIQAQPTYNNAQSRTYRSFTLLIKIINKNLKEHKPVVRNPPPSFVNCQISREPHDGGCVPGEPTNHPLPFLFANLAVTETNRDEMREEEPRTKTEKKRKVRY</sequence>
<evidence type="ECO:0000313" key="3">
    <source>
        <dbReference type="RefSeq" id="XP_030981871.1"/>
    </source>
</evidence>
<dbReference type="AlphaFoldDB" id="A0A6P8B3Q8"/>
<reference evidence="3" key="2">
    <citation type="submission" date="2019-10" db="EMBL/GenBank/DDBJ databases">
        <authorList>
            <consortium name="NCBI Genome Project"/>
        </authorList>
    </citation>
    <scope>NUCLEOTIDE SEQUENCE</scope>
    <source>
        <strain evidence="3">NI907</strain>
    </source>
</reference>
<dbReference type="Proteomes" id="UP000515153">
    <property type="component" value="Chromosome I"/>
</dbReference>
<dbReference type="GeneID" id="41961253"/>
<gene>
    <name evidence="3" type="ORF">PgNI_06320</name>
</gene>
<reference evidence="3" key="3">
    <citation type="submission" date="2025-08" db="UniProtKB">
        <authorList>
            <consortium name="RefSeq"/>
        </authorList>
    </citation>
    <scope>IDENTIFICATION</scope>
    <source>
        <strain evidence="3">NI907</strain>
    </source>
</reference>
<feature type="compositionally biased region" description="Basic and acidic residues" evidence="1">
    <location>
        <begin position="93"/>
        <end position="106"/>
    </location>
</feature>
<accession>A0A6P8B3Q8</accession>
<dbReference type="RefSeq" id="XP_030981871.1">
    <property type="nucleotide sequence ID" value="XM_031126344.1"/>
</dbReference>
<reference evidence="2 3" key="1">
    <citation type="journal article" date="2019" name="Mol. Biol. Evol.">
        <title>Blast fungal genomes show frequent chromosomal changes, gene gains and losses, and effector gene turnover.</title>
        <authorList>
            <person name="Gomez Luciano L.B."/>
            <person name="Jason Tsai I."/>
            <person name="Chuma I."/>
            <person name="Tosa Y."/>
            <person name="Chen Y.H."/>
            <person name="Li J.Y."/>
            <person name="Li M.Y."/>
            <person name="Jade Lu M.Y."/>
            <person name="Nakayashiki H."/>
            <person name="Li W.H."/>
        </authorList>
    </citation>
    <scope>NUCLEOTIDE SEQUENCE [LARGE SCALE GENOMIC DNA]</scope>
    <source>
        <strain evidence="2 3">NI907</strain>
    </source>
</reference>
<evidence type="ECO:0000256" key="1">
    <source>
        <dbReference type="SAM" id="MobiDB-lite"/>
    </source>
</evidence>
<protein>
    <submittedName>
        <fullName evidence="3">Uncharacterized protein</fullName>
    </submittedName>
</protein>
<organism evidence="2 3">
    <name type="scientific">Pyricularia grisea</name>
    <name type="common">Crabgrass-specific blast fungus</name>
    <name type="synonym">Magnaporthe grisea</name>
    <dbReference type="NCBI Taxonomy" id="148305"/>
    <lineage>
        <taxon>Eukaryota</taxon>
        <taxon>Fungi</taxon>
        <taxon>Dikarya</taxon>
        <taxon>Ascomycota</taxon>
        <taxon>Pezizomycotina</taxon>
        <taxon>Sordariomycetes</taxon>
        <taxon>Sordariomycetidae</taxon>
        <taxon>Magnaporthales</taxon>
        <taxon>Pyriculariaceae</taxon>
        <taxon>Pyricularia</taxon>
    </lineage>
</organism>